<feature type="domain" description="ABC transporter" evidence="3">
    <location>
        <begin position="1"/>
        <end position="207"/>
    </location>
</feature>
<dbReference type="GO" id="GO:0005524">
    <property type="term" value="F:ATP binding"/>
    <property type="evidence" value="ECO:0007669"/>
    <property type="project" value="UniProtKB-KW"/>
</dbReference>
<evidence type="ECO:0000256" key="1">
    <source>
        <dbReference type="ARBA" id="ARBA00022741"/>
    </source>
</evidence>
<dbReference type="InterPro" id="IPR003593">
    <property type="entry name" value="AAA+_ATPase"/>
</dbReference>
<dbReference type="eggNOG" id="COG1131">
    <property type="taxonomic scope" value="Bacteria"/>
</dbReference>
<evidence type="ECO:0000313" key="4">
    <source>
        <dbReference type="EMBL" id="EIT86017.1"/>
    </source>
</evidence>
<gene>
    <name evidence="4" type="ORF">A374_06846</name>
</gene>
<dbReference type="OrthoDB" id="2233388at2"/>
<name>I8AJR1_9BACL</name>
<proteinExistence type="predicted"/>
<dbReference type="PANTHER" id="PTHR43158">
    <property type="entry name" value="SKFA PEPTIDE EXPORT ATP-BINDING PROTEIN SKFE"/>
    <property type="match status" value="1"/>
</dbReference>
<dbReference type="InterPro" id="IPR027417">
    <property type="entry name" value="P-loop_NTPase"/>
</dbReference>
<dbReference type="CDD" id="cd00267">
    <property type="entry name" value="ABC_ATPase"/>
    <property type="match status" value="1"/>
</dbReference>
<dbReference type="PROSITE" id="PS50893">
    <property type="entry name" value="ABC_TRANSPORTER_2"/>
    <property type="match status" value="1"/>
</dbReference>
<dbReference type="EMBL" id="AKKV01000023">
    <property type="protein sequence ID" value="EIT86017.1"/>
    <property type="molecule type" value="Genomic_DNA"/>
</dbReference>
<dbReference type="Gene3D" id="3.40.50.300">
    <property type="entry name" value="P-loop containing nucleotide triphosphate hydrolases"/>
    <property type="match status" value="1"/>
</dbReference>
<sequence length="210" mass="23945">MNIENYTLKVKGKTLLKETDLAFSTGVISHIVGKNGVGKSQFAKDLLLNTSKQMLPDVQENVCLISSASNIPHDVSKDFLLRFLRDTFNEQMISRMEQLLNLSNIDGKILIKHLSDGQKQKLKLLSFLLEDKAIIVLDEITNSLDKKTIMEIHQFLNEYIEEHPEKIIINITHELSDLKAIAGDYYLLHEQRIVPFASAEQLIDVYIHEA</sequence>
<accession>I8AJR1</accession>
<keyword evidence="2 4" id="KW-0067">ATP-binding</keyword>
<protein>
    <submittedName>
        <fullName evidence="4">ABC transporter ATP-binding protein</fullName>
    </submittedName>
</protein>
<reference evidence="4 5" key="1">
    <citation type="journal article" date="2012" name="J. Bacteriol.">
        <title>Genome of Bacillus macauensis ZFHKF-1, a Long-Chain-Forming Bacterium.</title>
        <authorList>
            <person name="Cai L."/>
            <person name="Zhang T."/>
        </authorList>
    </citation>
    <scope>NUCLEOTIDE SEQUENCE [LARGE SCALE GENOMIC DNA]</scope>
    <source>
        <strain evidence="4 5">ZFHKF-1</strain>
    </source>
</reference>
<evidence type="ECO:0000313" key="5">
    <source>
        <dbReference type="Proteomes" id="UP000004080"/>
    </source>
</evidence>
<dbReference type="Pfam" id="PF00005">
    <property type="entry name" value="ABC_tran"/>
    <property type="match status" value="1"/>
</dbReference>
<comment type="caution">
    <text evidence="4">The sequence shown here is derived from an EMBL/GenBank/DDBJ whole genome shotgun (WGS) entry which is preliminary data.</text>
</comment>
<dbReference type="SMART" id="SM00382">
    <property type="entry name" value="AAA"/>
    <property type="match status" value="1"/>
</dbReference>
<dbReference type="SUPFAM" id="SSF52540">
    <property type="entry name" value="P-loop containing nucleoside triphosphate hydrolases"/>
    <property type="match status" value="1"/>
</dbReference>
<keyword evidence="1" id="KW-0547">Nucleotide-binding</keyword>
<dbReference type="STRING" id="1196324.A374_06846"/>
<dbReference type="Proteomes" id="UP000004080">
    <property type="component" value="Unassembled WGS sequence"/>
</dbReference>
<dbReference type="AlphaFoldDB" id="I8AJR1"/>
<evidence type="ECO:0000259" key="3">
    <source>
        <dbReference type="PROSITE" id="PS50893"/>
    </source>
</evidence>
<dbReference type="RefSeq" id="WP_007201466.1">
    <property type="nucleotide sequence ID" value="NZ_AKKV01000023.1"/>
</dbReference>
<evidence type="ECO:0000256" key="2">
    <source>
        <dbReference type="ARBA" id="ARBA00022840"/>
    </source>
</evidence>
<dbReference type="InterPro" id="IPR003439">
    <property type="entry name" value="ABC_transporter-like_ATP-bd"/>
</dbReference>
<dbReference type="PANTHER" id="PTHR43158:SF2">
    <property type="entry name" value="SKFA PEPTIDE EXPORT ATP-BINDING PROTEIN SKFE"/>
    <property type="match status" value="1"/>
</dbReference>
<dbReference type="PATRIC" id="fig|1196324.3.peg.1401"/>
<dbReference type="GO" id="GO:0016887">
    <property type="term" value="F:ATP hydrolysis activity"/>
    <property type="evidence" value="ECO:0007669"/>
    <property type="project" value="InterPro"/>
</dbReference>
<keyword evidence="5" id="KW-1185">Reference proteome</keyword>
<organism evidence="4 5">
    <name type="scientific">Fictibacillus macauensis ZFHKF-1</name>
    <dbReference type="NCBI Taxonomy" id="1196324"/>
    <lineage>
        <taxon>Bacteria</taxon>
        <taxon>Bacillati</taxon>
        <taxon>Bacillota</taxon>
        <taxon>Bacilli</taxon>
        <taxon>Bacillales</taxon>
        <taxon>Fictibacillaceae</taxon>
        <taxon>Fictibacillus</taxon>
    </lineage>
</organism>